<dbReference type="AlphaFoldDB" id="A0A1H8PWR7"/>
<organism evidence="1 2">
    <name type="scientific">Aquisalimonas asiatica</name>
    <dbReference type="NCBI Taxonomy" id="406100"/>
    <lineage>
        <taxon>Bacteria</taxon>
        <taxon>Pseudomonadati</taxon>
        <taxon>Pseudomonadota</taxon>
        <taxon>Gammaproteobacteria</taxon>
        <taxon>Chromatiales</taxon>
        <taxon>Ectothiorhodospiraceae</taxon>
        <taxon>Aquisalimonas</taxon>
    </lineage>
</organism>
<dbReference type="Pfam" id="PF03069">
    <property type="entry name" value="FmdA_AmdA"/>
    <property type="match status" value="2"/>
</dbReference>
<dbReference type="OrthoDB" id="9785236at2"/>
<sequence>MSSVVEDTTQWVDESLMHRRGIAGGKVGKTHHLTEDVQGKFHYTIGPYSDSVLEIDPGDRVVVETRDAFDGLIKSESDSPSQLLRMPFLNPQNGPIIVRGAEKGDVLAVYIESMTTRGENPTGTCCMIPEFGALTGTEYTAMLNDPLPEKVRRIPLDENNIYWSERNVLKYRPHIGTLSVSPEIDSINSLTPDQHGGNMDLPDMGPGSVTYLPIRAPGARLFIGDAHASQGDGEVCGTAVEYPSITTIRVDLIKQWPIDWPRFENEEMIMAIGSARPLEDATRIAYRELIRWMVSDYDYDQWDAYMMLSQCGKVRLGNFVDPKYTVGAGAIKKIIER</sequence>
<gene>
    <name evidence="1" type="ORF">SAMN04488052_101208</name>
</gene>
<dbReference type="RefSeq" id="WP_091639158.1">
    <property type="nucleotide sequence ID" value="NZ_FOEG01000001.1"/>
</dbReference>
<dbReference type="Gene3D" id="2.60.120.580">
    <property type="entry name" value="Acetamidase/Formamidase-like domains"/>
    <property type="match status" value="1"/>
</dbReference>
<dbReference type="PANTHER" id="PTHR31891">
    <property type="entry name" value="FORMAMIDASE C869.04-RELATED"/>
    <property type="match status" value="1"/>
</dbReference>
<dbReference type="Gene3D" id="3.10.28.20">
    <property type="entry name" value="Acetamidase/Formamidase-like domains"/>
    <property type="match status" value="1"/>
</dbReference>
<dbReference type="SUPFAM" id="SSF141130">
    <property type="entry name" value="Acetamidase/Formamidase-like"/>
    <property type="match status" value="1"/>
</dbReference>
<dbReference type="GO" id="GO:0016811">
    <property type="term" value="F:hydrolase activity, acting on carbon-nitrogen (but not peptide) bonds, in linear amides"/>
    <property type="evidence" value="ECO:0007669"/>
    <property type="project" value="InterPro"/>
</dbReference>
<dbReference type="EMBL" id="FOEG01000001">
    <property type="protein sequence ID" value="SEO46429.1"/>
    <property type="molecule type" value="Genomic_DNA"/>
</dbReference>
<proteinExistence type="predicted"/>
<dbReference type="InterPro" id="IPR004304">
    <property type="entry name" value="FmdA_AmdA"/>
</dbReference>
<name>A0A1H8PWR7_9GAMM</name>
<protein>
    <submittedName>
        <fullName evidence="1">Acetamidase/formamidase</fullName>
    </submittedName>
</protein>
<dbReference type="STRING" id="406100.SAMN04488052_101208"/>
<dbReference type="Proteomes" id="UP000199657">
    <property type="component" value="Unassembled WGS sequence"/>
</dbReference>
<dbReference type="PANTHER" id="PTHR31891:SF1">
    <property type="entry name" value="FORMAMIDASE C869.04-RELATED"/>
    <property type="match status" value="1"/>
</dbReference>
<evidence type="ECO:0000313" key="2">
    <source>
        <dbReference type="Proteomes" id="UP000199657"/>
    </source>
</evidence>
<reference evidence="1 2" key="1">
    <citation type="submission" date="2016-10" db="EMBL/GenBank/DDBJ databases">
        <authorList>
            <person name="de Groot N.N."/>
        </authorList>
    </citation>
    <scope>NUCLEOTIDE SEQUENCE [LARGE SCALE GENOMIC DNA]</scope>
    <source>
        <strain evidence="1 2">CGMCC 1.6291</strain>
    </source>
</reference>
<evidence type="ECO:0000313" key="1">
    <source>
        <dbReference type="EMBL" id="SEO46429.1"/>
    </source>
</evidence>
<keyword evidence="2" id="KW-1185">Reference proteome</keyword>
<accession>A0A1H8PWR7</accession>